<keyword evidence="1" id="KW-0479">Metal-binding</keyword>
<dbReference type="OrthoDB" id="2505603at2759"/>
<dbReference type="VEuPathDB" id="FungiDB:PGTG_22545"/>
<evidence type="ECO:0000256" key="1">
    <source>
        <dbReference type="PROSITE-ProRule" id="PRU00047"/>
    </source>
</evidence>
<dbReference type="AlphaFoldDB" id="H6QUV5"/>
<evidence type="ECO:0000259" key="3">
    <source>
        <dbReference type="PROSITE" id="PS50158"/>
    </source>
</evidence>
<dbReference type="HOGENOM" id="CLU_2628695_0_0_1"/>
<dbReference type="InterPro" id="IPR001878">
    <property type="entry name" value="Znf_CCHC"/>
</dbReference>
<sequence length="78" mass="8369">MTKANTSKSAGACTHCGKNGHRPHNCWTKFPEKAPKTKSAHLTLVDGYNQLQSVTNWCTLPDGTRMNADNGGPATLTV</sequence>
<protein>
    <recommendedName>
        <fullName evidence="3">CCHC-type domain-containing protein</fullName>
    </recommendedName>
</protein>
<feature type="non-terminal residue" evidence="4">
    <location>
        <position position="78"/>
    </location>
</feature>
<dbReference type="EMBL" id="DS178357">
    <property type="protein sequence ID" value="EHS64863.1"/>
    <property type="molecule type" value="Genomic_DNA"/>
</dbReference>
<evidence type="ECO:0000256" key="2">
    <source>
        <dbReference type="SAM" id="MobiDB-lite"/>
    </source>
</evidence>
<keyword evidence="5" id="KW-1185">Reference proteome</keyword>
<evidence type="ECO:0000313" key="5">
    <source>
        <dbReference type="Proteomes" id="UP000008783"/>
    </source>
</evidence>
<keyword evidence="1" id="KW-0862">Zinc</keyword>
<dbReference type="GeneID" id="13542155"/>
<organism evidence="4 5">
    <name type="scientific">Puccinia graminis f. sp. tritici (strain CRL 75-36-700-3 / race SCCL)</name>
    <name type="common">Black stem rust fungus</name>
    <dbReference type="NCBI Taxonomy" id="418459"/>
    <lineage>
        <taxon>Eukaryota</taxon>
        <taxon>Fungi</taxon>
        <taxon>Dikarya</taxon>
        <taxon>Basidiomycota</taxon>
        <taxon>Pucciniomycotina</taxon>
        <taxon>Pucciniomycetes</taxon>
        <taxon>Pucciniales</taxon>
        <taxon>Pucciniaceae</taxon>
        <taxon>Puccinia</taxon>
    </lineage>
</organism>
<keyword evidence="1" id="KW-0863">Zinc-finger</keyword>
<evidence type="ECO:0000313" key="4">
    <source>
        <dbReference type="EMBL" id="EHS64863.1"/>
    </source>
</evidence>
<name>H6QUV5_PUCGT</name>
<dbReference type="GO" id="GO:0008270">
    <property type="term" value="F:zinc ion binding"/>
    <property type="evidence" value="ECO:0007669"/>
    <property type="project" value="UniProtKB-KW"/>
</dbReference>
<dbReference type="RefSeq" id="XP_003888713.1">
    <property type="nucleotide sequence ID" value="XM_003888664.1"/>
</dbReference>
<dbReference type="PROSITE" id="PS50158">
    <property type="entry name" value="ZF_CCHC"/>
    <property type="match status" value="1"/>
</dbReference>
<dbReference type="KEGG" id="pgr:PGTG_22545"/>
<dbReference type="InParanoid" id="H6QUV5"/>
<dbReference type="Proteomes" id="UP000008783">
    <property type="component" value="Unassembled WGS sequence"/>
</dbReference>
<proteinExistence type="predicted"/>
<feature type="region of interest" description="Disordered" evidence="2">
    <location>
        <begin position="1"/>
        <end position="24"/>
    </location>
</feature>
<accession>H6QUV5</accession>
<feature type="domain" description="CCHC-type" evidence="3">
    <location>
        <begin position="13"/>
        <end position="26"/>
    </location>
</feature>
<gene>
    <name evidence="4" type="ORF">PGTG_22545</name>
</gene>
<dbReference type="GO" id="GO:0003676">
    <property type="term" value="F:nucleic acid binding"/>
    <property type="evidence" value="ECO:0007669"/>
    <property type="project" value="InterPro"/>
</dbReference>
<reference evidence="5" key="1">
    <citation type="journal article" date="2011" name="Proc. Natl. Acad. Sci. U.S.A.">
        <title>Obligate biotrophy features unraveled by the genomic analysis of rust fungi.</title>
        <authorList>
            <person name="Duplessis S."/>
            <person name="Cuomo C.A."/>
            <person name="Lin Y.-C."/>
            <person name="Aerts A."/>
            <person name="Tisserant E."/>
            <person name="Veneault-Fourrey C."/>
            <person name="Joly D.L."/>
            <person name="Hacquard S."/>
            <person name="Amselem J."/>
            <person name="Cantarel B.L."/>
            <person name="Chiu R."/>
            <person name="Coutinho P.M."/>
            <person name="Feau N."/>
            <person name="Field M."/>
            <person name="Frey P."/>
            <person name="Gelhaye E."/>
            <person name="Goldberg J."/>
            <person name="Grabherr M.G."/>
            <person name="Kodira C.D."/>
            <person name="Kohler A."/>
            <person name="Kuees U."/>
            <person name="Lindquist E.A."/>
            <person name="Lucas S.M."/>
            <person name="Mago R."/>
            <person name="Mauceli E."/>
            <person name="Morin E."/>
            <person name="Murat C."/>
            <person name="Pangilinan J.L."/>
            <person name="Park R."/>
            <person name="Pearson M."/>
            <person name="Quesneville H."/>
            <person name="Rouhier N."/>
            <person name="Sakthikumar S."/>
            <person name="Salamov A.A."/>
            <person name="Schmutz J."/>
            <person name="Selles B."/>
            <person name="Shapiro H."/>
            <person name="Tanguay P."/>
            <person name="Tuskan G.A."/>
            <person name="Henrissat B."/>
            <person name="Van de Peer Y."/>
            <person name="Rouze P."/>
            <person name="Ellis J.G."/>
            <person name="Dodds P.N."/>
            <person name="Schein J.E."/>
            <person name="Zhong S."/>
            <person name="Hamelin R.C."/>
            <person name="Grigoriev I.V."/>
            <person name="Szabo L.J."/>
            <person name="Martin F."/>
        </authorList>
    </citation>
    <scope>NUCLEOTIDE SEQUENCE [LARGE SCALE GENOMIC DNA]</scope>
    <source>
        <strain evidence="5">CRL 75-36-700-3 / race SCCL</strain>
    </source>
</reference>